<dbReference type="Gene3D" id="3.30.300.30">
    <property type="match status" value="1"/>
</dbReference>
<sequence length="242" mass="26209">MAELSEAINLDEIAASLPSRIHEVTARQVAEAPDRIALVENGASWGHRDLGQGVVGALPLGVEGRIRTLDGIPLSKEQVGELHVRGRNVMRGYYLAPELTGKVIDSEGWFNTGNIARFDGDCLYILGRTKEMIGAVSAKVEAVLNSHEDVQSTVIGRGLNGDGELVAFVQPSPGARVKATDLMDSIKPWLTAYIPPPKIVVVDVLPGSLIGKSREHELAACLHRDRDAARHAVKFQRRTQLT</sequence>
<dbReference type="SUPFAM" id="SSF56801">
    <property type="entry name" value="Acetyl-CoA synthetase-like"/>
    <property type="match status" value="1"/>
</dbReference>
<comment type="caution">
    <text evidence="1">The sequence shown here is derived from an EMBL/GenBank/DDBJ whole genome shotgun (WGS) entry which is preliminary data.</text>
</comment>
<evidence type="ECO:0000313" key="2">
    <source>
        <dbReference type="Proteomes" id="UP000051913"/>
    </source>
</evidence>
<dbReference type="STRING" id="1518501.CQ10_04645"/>
<accession>A0A0R3L9F0</accession>
<keyword evidence="2" id="KW-1185">Reference proteome</keyword>
<gene>
    <name evidence="1" type="ORF">CP49_10860</name>
</gene>
<name>A0A0R3L9F0_9BRAD</name>
<dbReference type="AlphaFoldDB" id="A0A0R3L9F0"/>
<proteinExistence type="predicted"/>
<protein>
    <submittedName>
        <fullName evidence="1">Uncharacterized protein</fullName>
    </submittedName>
</protein>
<reference evidence="1 2" key="1">
    <citation type="submission" date="2014-03" db="EMBL/GenBank/DDBJ databases">
        <title>Bradyrhizobium valentinum sp. nov., isolated from effective nodules of Lupinus mariae-josephae, a lupine endemic of basic-lime soils in Eastern Spain.</title>
        <authorList>
            <person name="Duran D."/>
            <person name="Rey L."/>
            <person name="Navarro A."/>
            <person name="Busquets A."/>
            <person name="Imperial J."/>
            <person name="Ruiz-Argueso T."/>
        </authorList>
    </citation>
    <scope>NUCLEOTIDE SEQUENCE [LARGE SCALE GENOMIC DNA]</scope>
    <source>
        <strain evidence="1 2">LmjM3</strain>
    </source>
</reference>
<dbReference type="Proteomes" id="UP000051913">
    <property type="component" value="Unassembled WGS sequence"/>
</dbReference>
<dbReference type="InterPro" id="IPR045851">
    <property type="entry name" value="AMP-bd_C_sf"/>
</dbReference>
<dbReference type="InterPro" id="IPR042099">
    <property type="entry name" value="ANL_N_sf"/>
</dbReference>
<evidence type="ECO:0000313" key="1">
    <source>
        <dbReference type="EMBL" id="KRR04535.1"/>
    </source>
</evidence>
<dbReference type="PANTHER" id="PTHR24096">
    <property type="entry name" value="LONG-CHAIN-FATTY-ACID--COA LIGASE"/>
    <property type="match status" value="1"/>
</dbReference>
<dbReference type="Gene3D" id="3.40.50.12780">
    <property type="entry name" value="N-terminal domain of ligase-like"/>
    <property type="match status" value="1"/>
</dbReference>
<dbReference type="EMBL" id="LLXX01000124">
    <property type="protein sequence ID" value="KRR04535.1"/>
    <property type="molecule type" value="Genomic_DNA"/>
</dbReference>
<organism evidence="1 2">
    <name type="scientific">Bradyrhizobium valentinum</name>
    <dbReference type="NCBI Taxonomy" id="1518501"/>
    <lineage>
        <taxon>Bacteria</taxon>
        <taxon>Pseudomonadati</taxon>
        <taxon>Pseudomonadota</taxon>
        <taxon>Alphaproteobacteria</taxon>
        <taxon>Hyphomicrobiales</taxon>
        <taxon>Nitrobacteraceae</taxon>
        <taxon>Bradyrhizobium</taxon>
    </lineage>
</organism>
<dbReference type="RefSeq" id="WP_057852110.1">
    <property type="nucleotide sequence ID" value="NZ_LLXX01000124.1"/>
</dbReference>